<protein>
    <recommendedName>
        <fullName evidence="2">Endonuclease/exonuclease/phosphatase domain-containing protein</fullName>
    </recommendedName>
</protein>
<reference evidence="1" key="1">
    <citation type="journal article" date="2014" name="Front. Microbiol.">
        <title>High frequency of phylogenetically diverse reductive dehalogenase-homologous genes in deep subseafloor sedimentary metagenomes.</title>
        <authorList>
            <person name="Kawai M."/>
            <person name="Futagami T."/>
            <person name="Toyoda A."/>
            <person name="Takaki Y."/>
            <person name="Nishi S."/>
            <person name="Hori S."/>
            <person name="Arai W."/>
            <person name="Tsubouchi T."/>
            <person name="Morono Y."/>
            <person name="Uchiyama I."/>
            <person name="Ito T."/>
            <person name="Fujiyama A."/>
            <person name="Inagaki F."/>
            <person name="Takami H."/>
        </authorList>
    </citation>
    <scope>NUCLEOTIDE SEQUENCE</scope>
    <source>
        <strain evidence="1">Expedition CK06-06</strain>
    </source>
</reference>
<feature type="non-terminal residue" evidence="1">
    <location>
        <position position="1"/>
    </location>
</feature>
<dbReference type="InterPro" id="IPR036691">
    <property type="entry name" value="Endo/exonu/phosph_ase_sf"/>
</dbReference>
<feature type="non-terminal residue" evidence="1">
    <location>
        <position position="276"/>
    </location>
</feature>
<organism evidence="1">
    <name type="scientific">marine sediment metagenome</name>
    <dbReference type="NCBI Taxonomy" id="412755"/>
    <lineage>
        <taxon>unclassified sequences</taxon>
        <taxon>metagenomes</taxon>
        <taxon>ecological metagenomes</taxon>
    </lineage>
</organism>
<sequence length="276" mass="29302">TRLSKMSLQIRTILKAPTVQVVQEAENLTVMRDLAAKIQGDDSSIAYQPYLLKGNDPGGINIGIFVRAGVTVNSVTQLYLNTTTSACSSGTSCLLNDRPPVLLDAEYQGYHFRVLAIYDRSLGSLGAAGKDYVGQKRRVQAEQVACIVQALQTTGMAVDCDPAAPGSAAGNARQDSAGNVTSNPYPITGDATTPVIVLGDFNAYEFSDGYVDVTGTIMGTVDATASHSVYPPSNGYVRPTPVMFDTGSTVAQAQHYSYNFGGYLQEIDHILLTDVG</sequence>
<proteinExistence type="predicted"/>
<dbReference type="Gene3D" id="3.60.10.10">
    <property type="entry name" value="Endonuclease/exonuclease/phosphatase"/>
    <property type="match status" value="1"/>
</dbReference>
<dbReference type="PANTHER" id="PTHR42834">
    <property type="entry name" value="ENDONUCLEASE/EXONUCLEASE/PHOSPHATASE FAMILY PROTEIN (AFU_ORTHOLOGUE AFUA_3G09210)"/>
    <property type="match status" value="1"/>
</dbReference>
<accession>X1GM42</accession>
<dbReference type="PANTHER" id="PTHR42834:SF1">
    <property type="entry name" value="ENDONUCLEASE_EXONUCLEASE_PHOSPHATASE FAMILY PROTEIN (AFU_ORTHOLOGUE AFUA_3G09210)"/>
    <property type="match status" value="1"/>
</dbReference>
<evidence type="ECO:0008006" key="2">
    <source>
        <dbReference type="Google" id="ProtNLM"/>
    </source>
</evidence>
<evidence type="ECO:0000313" key="1">
    <source>
        <dbReference type="EMBL" id="GAH42699.1"/>
    </source>
</evidence>
<dbReference type="EMBL" id="BARU01011223">
    <property type="protein sequence ID" value="GAH42699.1"/>
    <property type="molecule type" value="Genomic_DNA"/>
</dbReference>
<name>X1GM42_9ZZZZ</name>
<dbReference type="AlphaFoldDB" id="X1GM42"/>
<comment type="caution">
    <text evidence="1">The sequence shown here is derived from an EMBL/GenBank/DDBJ whole genome shotgun (WGS) entry which is preliminary data.</text>
</comment>
<dbReference type="SUPFAM" id="SSF56219">
    <property type="entry name" value="DNase I-like"/>
    <property type="match status" value="1"/>
</dbReference>
<gene>
    <name evidence="1" type="ORF">S03H2_21143</name>
</gene>